<dbReference type="AlphaFoldDB" id="A0A5C4S337"/>
<protein>
    <submittedName>
        <fullName evidence="3">CpaF family protein</fullName>
    </submittedName>
</protein>
<accession>A0A5C4S337</accession>
<gene>
    <name evidence="3" type="ORF">FGF66_10435</name>
</gene>
<dbReference type="RefSeq" id="WP_139457582.1">
    <property type="nucleotide sequence ID" value="NZ_VDCH01000027.1"/>
</dbReference>
<dbReference type="Gene3D" id="3.30.450.380">
    <property type="match status" value="1"/>
</dbReference>
<evidence type="ECO:0000313" key="4">
    <source>
        <dbReference type="Proteomes" id="UP000308271"/>
    </source>
</evidence>
<feature type="domain" description="Bacterial type II secretion system protein E" evidence="2">
    <location>
        <begin position="123"/>
        <end position="404"/>
    </location>
</feature>
<organism evidence="3 4">
    <name type="scientific">Chlorobaculum thiosulfatiphilum</name>
    <name type="common">Chlorobium limicola f.sp. thiosulfatophilum</name>
    <dbReference type="NCBI Taxonomy" id="115852"/>
    <lineage>
        <taxon>Bacteria</taxon>
        <taxon>Pseudomonadati</taxon>
        <taxon>Chlorobiota</taxon>
        <taxon>Chlorobiia</taxon>
        <taxon>Chlorobiales</taxon>
        <taxon>Chlorobiaceae</taxon>
        <taxon>Chlorobaculum</taxon>
    </lineage>
</organism>
<dbReference type="EMBL" id="VDCH01000027">
    <property type="protein sequence ID" value="TNJ37559.1"/>
    <property type="molecule type" value="Genomic_DNA"/>
</dbReference>
<dbReference type="InterPro" id="IPR001482">
    <property type="entry name" value="T2SS/T4SS_dom"/>
</dbReference>
<dbReference type="Gene3D" id="3.40.50.300">
    <property type="entry name" value="P-loop containing nucleotide triphosphate hydrolases"/>
    <property type="match status" value="1"/>
</dbReference>
<dbReference type="Proteomes" id="UP000308271">
    <property type="component" value="Unassembled WGS sequence"/>
</dbReference>
<evidence type="ECO:0000256" key="1">
    <source>
        <dbReference type="ARBA" id="ARBA00006611"/>
    </source>
</evidence>
<dbReference type="PANTHER" id="PTHR30486:SF15">
    <property type="entry name" value="TYPE II_IV SECRETION SYSTEM ATPASE"/>
    <property type="match status" value="1"/>
</dbReference>
<reference evidence="3 4" key="1">
    <citation type="submission" date="2019-05" db="EMBL/GenBank/DDBJ databases">
        <title>Draft Whole-Genome sequence of the green sulfur bacterium Chlorobaculum thiosulfatiphilum DSM 249.</title>
        <authorList>
            <person name="Meyer T.E."/>
            <person name="Kyndt J.A."/>
        </authorList>
    </citation>
    <scope>NUCLEOTIDE SEQUENCE [LARGE SCALE GENOMIC DNA]</scope>
    <source>
        <strain evidence="3 4">DSM 249</strain>
    </source>
</reference>
<sequence>MATLKDQIARWNLSTRRGAATPEPVCDIAGATAQSYVVDLSGSAASKKKNNASKGVDFYATKTRLHQKLLARIDLNSIESMTPEQLRNELGQELATLIDEEAIPLNVQERNRLVADLKNEIMGLGPIEPLLADPDISEIMVNGYQNVYIEKKGCIYLTDIRFNDDEHLLKIIDKIVSRVGRRIDESSPMADARLPDGSRVNAIIHPLALDGPVLTIRRFAVVPLQMPDIIQNNTLTTQMAELLSALVKVKCNILISGGTGTGKTTLLNILSGFIPHSERIVTLEDTAELQLQQDHVVRLETRPPNIEGKGEVAMRALVKNALRMRPDRIVIGEVRSSEVIDMLQAMNTGHEGLLTTIHANSSRDALSRLENLMGMAGITMPGKAMRQLIASSLHFIVQIARLEDGKRKVTSIQEISGMEGDVITTQEIFCYKRTGINPDGSVQGVFSATGVCPKVSEKIHTYGITLSDGMFEPVVND</sequence>
<dbReference type="SUPFAM" id="SSF52540">
    <property type="entry name" value="P-loop containing nucleoside triphosphate hydrolases"/>
    <property type="match status" value="1"/>
</dbReference>
<comment type="caution">
    <text evidence="3">The sequence shown here is derived from an EMBL/GenBank/DDBJ whole genome shotgun (WGS) entry which is preliminary data.</text>
</comment>
<name>A0A5C4S337_CHLTI</name>
<dbReference type="PANTHER" id="PTHR30486">
    <property type="entry name" value="TWITCHING MOTILITY PROTEIN PILT"/>
    <property type="match status" value="1"/>
</dbReference>
<dbReference type="OrthoDB" id="9810761at2"/>
<dbReference type="Pfam" id="PF00437">
    <property type="entry name" value="T2SSE"/>
    <property type="match status" value="1"/>
</dbReference>
<dbReference type="GO" id="GO:0016887">
    <property type="term" value="F:ATP hydrolysis activity"/>
    <property type="evidence" value="ECO:0007669"/>
    <property type="project" value="InterPro"/>
</dbReference>
<proteinExistence type="inferred from homology"/>
<comment type="similarity">
    <text evidence="1">Belongs to the GSP E family.</text>
</comment>
<dbReference type="InterPro" id="IPR050921">
    <property type="entry name" value="T4SS_GSP_E_ATPase"/>
</dbReference>
<dbReference type="CDD" id="cd01130">
    <property type="entry name" value="VirB11-like_ATPase"/>
    <property type="match status" value="1"/>
</dbReference>
<keyword evidence="4" id="KW-1185">Reference proteome</keyword>
<evidence type="ECO:0000313" key="3">
    <source>
        <dbReference type="EMBL" id="TNJ37559.1"/>
    </source>
</evidence>
<evidence type="ECO:0000259" key="2">
    <source>
        <dbReference type="Pfam" id="PF00437"/>
    </source>
</evidence>
<dbReference type="InterPro" id="IPR027417">
    <property type="entry name" value="P-loop_NTPase"/>
</dbReference>